<evidence type="ECO:0000313" key="2">
    <source>
        <dbReference type="EMBL" id="MBB6430600.1"/>
    </source>
</evidence>
<keyword evidence="3" id="KW-1185">Reference proteome</keyword>
<evidence type="ECO:0000313" key="3">
    <source>
        <dbReference type="Proteomes" id="UP000541810"/>
    </source>
</evidence>
<accession>A0A7X0HA21</accession>
<feature type="region of interest" description="Disordered" evidence="1">
    <location>
        <begin position="190"/>
        <end position="226"/>
    </location>
</feature>
<dbReference type="RefSeq" id="WP_184678104.1">
    <property type="nucleotide sequence ID" value="NZ_JACHGY010000001.1"/>
</dbReference>
<organism evidence="2 3">
    <name type="scientific">Algisphaera agarilytica</name>
    <dbReference type="NCBI Taxonomy" id="1385975"/>
    <lineage>
        <taxon>Bacteria</taxon>
        <taxon>Pseudomonadati</taxon>
        <taxon>Planctomycetota</taxon>
        <taxon>Phycisphaerae</taxon>
        <taxon>Phycisphaerales</taxon>
        <taxon>Phycisphaeraceae</taxon>
        <taxon>Algisphaera</taxon>
    </lineage>
</organism>
<dbReference type="AlphaFoldDB" id="A0A7X0HA21"/>
<evidence type="ECO:0000256" key="1">
    <source>
        <dbReference type="SAM" id="MobiDB-lite"/>
    </source>
</evidence>
<reference evidence="2 3" key="1">
    <citation type="submission" date="2020-08" db="EMBL/GenBank/DDBJ databases">
        <title>Genomic Encyclopedia of Type Strains, Phase IV (KMG-IV): sequencing the most valuable type-strain genomes for metagenomic binning, comparative biology and taxonomic classification.</title>
        <authorList>
            <person name="Goeker M."/>
        </authorList>
    </citation>
    <scope>NUCLEOTIDE SEQUENCE [LARGE SCALE GENOMIC DNA]</scope>
    <source>
        <strain evidence="2 3">DSM 103725</strain>
    </source>
</reference>
<proteinExistence type="predicted"/>
<gene>
    <name evidence="2" type="ORF">HNQ40_002406</name>
</gene>
<feature type="compositionally biased region" description="Polar residues" evidence="1">
    <location>
        <begin position="50"/>
        <end position="63"/>
    </location>
</feature>
<sequence length="377" mass="42178">MNTLDAALLQAWDTHITPCLTTPAGRAELTRRFTKHNRLAGGPKGPASPTHVNNQTTPSTSRPLRSFTLVLRANDRRLHDNNTAGAVPLDPDEIQRLCAPIPLEPPGLPRASIARRLGVSPQALSARIKQGHLIKHHPFSRPSTRSGKYPGDPPRSHAYFYAPPPTHLIHPIPEVQSADWGTLTQSLHQRPQHLQACGPQSACPTPKTSGANSEDASEDTSGGGAWSQTLHRTVRQLHPNPESLPPNSRKKYERFEWQCPDCGQHAQRLYWPFRPMTLPAYLRFDFHQLAPELPPQHIAHLTSQIEHQHLPFTKGFTCRQCLKQQFGGQGLTYESTEFTAHHGHATGTHPKNTWHRFIQRLSMGMLHGDEVLRTNHL</sequence>
<feature type="region of interest" description="Disordered" evidence="1">
    <location>
        <begin position="37"/>
        <end position="64"/>
    </location>
</feature>
<comment type="caution">
    <text evidence="2">The sequence shown here is derived from an EMBL/GenBank/DDBJ whole genome shotgun (WGS) entry which is preliminary data.</text>
</comment>
<feature type="compositionally biased region" description="Polar residues" evidence="1">
    <location>
        <begin position="202"/>
        <end position="214"/>
    </location>
</feature>
<protein>
    <submittedName>
        <fullName evidence="2">Uncharacterized protein</fullName>
    </submittedName>
</protein>
<dbReference type="Proteomes" id="UP000541810">
    <property type="component" value="Unassembled WGS sequence"/>
</dbReference>
<dbReference type="EMBL" id="JACHGY010000001">
    <property type="protein sequence ID" value="MBB6430600.1"/>
    <property type="molecule type" value="Genomic_DNA"/>
</dbReference>
<name>A0A7X0HA21_9BACT</name>